<dbReference type="Proteomes" id="UP000235803">
    <property type="component" value="Unassembled WGS sequence"/>
</dbReference>
<keyword evidence="1" id="KW-0175">Coiled coil</keyword>
<feature type="compositionally biased region" description="Basic and acidic residues" evidence="2">
    <location>
        <begin position="189"/>
        <end position="206"/>
    </location>
</feature>
<dbReference type="RefSeq" id="WP_102655552.1">
    <property type="nucleotide sequence ID" value="NZ_PNRF01000047.1"/>
</dbReference>
<dbReference type="PANTHER" id="PTHR41878">
    <property type="entry name" value="LEXA REPRESSOR-RELATED"/>
    <property type="match status" value="1"/>
</dbReference>
<feature type="coiled-coil region" evidence="1">
    <location>
        <begin position="207"/>
        <end position="234"/>
    </location>
</feature>
<dbReference type="EMBL" id="PNRF01000047">
    <property type="protein sequence ID" value="PMR72087.1"/>
    <property type="molecule type" value="Genomic_DNA"/>
</dbReference>
<dbReference type="Pfam" id="PF07929">
    <property type="entry name" value="PRiA4_ORF3"/>
    <property type="match status" value="1"/>
</dbReference>
<keyword evidence="5" id="KW-1185">Reference proteome</keyword>
<dbReference type="InterPro" id="IPR012912">
    <property type="entry name" value="Plasmid_pRiA4b_Orf3-like"/>
</dbReference>
<proteinExistence type="predicted"/>
<dbReference type="SUPFAM" id="SSF159941">
    <property type="entry name" value="MM3350-like"/>
    <property type="match status" value="1"/>
</dbReference>
<dbReference type="PANTHER" id="PTHR41878:SF1">
    <property type="entry name" value="TNPR PROTEIN"/>
    <property type="match status" value="1"/>
</dbReference>
<reference evidence="4 5" key="1">
    <citation type="submission" date="2018-01" db="EMBL/GenBank/DDBJ databases">
        <title>Halomonas endophytica sp. nov., isolated from storage liquid in the stems of Populus euphratica.</title>
        <authorList>
            <person name="Chen C."/>
        </authorList>
    </citation>
    <scope>NUCLEOTIDE SEQUENCE [LARGE SCALE GENOMIC DNA]</scope>
    <source>
        <strain evidence="4 5">MC28</strain>
    </source>
</reference>
<dbReference type="OrthoDB" id="9816539at2"/>
<feature type="domain" description="Plasmid pRiA4b Orf3-like" evidence="3">
    <location>
        <begin position="4"/>
        <end position="170"/>
    </location>
</feature>
<dbReference type="AlphaFoldDB" id="A0A2N7TV89"/>
<evidence type="ECO:0000313" key="4">
    <source>
        <dbReference type="EMBL" id="PMR72087.1"/>
    </source>
</evidence>
<dbReference type="Gene3D" id="3.10.290.30">
    <property type="entry name" value="MM3350-like"/>
    <property type="match status" value="1"/>
</dbReference>
<comment type="caution">
    <text evidence="4">The sequence shown here is derived from an EMBL/GenBank/DDBJ whole genome shotgun (WGS) entry which is preliminary data.</text>
</comment>
<gene>
    <name evidence="4" type="ORF">C1H69_22145</name>
</gene>
<accession>A0A2N7TV89</accession>
<organism evidence="4 5">
    <name type="scientific">Billgrantia endophytica</name>
    <dbReference type="NCBI Taxonomy" id="2033802"/>
    <lineage>
        <taxon>Bacteria</taxon>
        <taxon>Pseudomonadati</taxon>
        <taxon>Pseudomonadota</taxon>
        <taxon>Gammaproteobacteria</taxon>
        <taxon>Oceanospirillales</taxon>
        <taxon>Halomonadaceae</taxon>
        <taxon>Billgrantia</taxon>
    </lineage>
</organism>
<evidence type="ECO:0000256" key="2">
    <source>
        <dbReference type="SAM" id="MobiDB-lite"/>
    </source>
</evidence>
<dbReference type="InterPro" id="IPR024047">
    <property type="entry name" value="MM3350-like_sf"/>
</dbReference>
<protein>
    <submittedName>
        <fullName evidence="4">Plasmid pRiA4b ORF-3 family protein</fullName>
    </submittedName>
</protein>
<evidence type="ECO:0000256" key="1">
    <source>
        <dbReference type="SAM" id="Coils"/>
    </source>
</evidence>
<evidence type="ECO:0000259" key="3">
    <source>
        <dbReference type="Pfam" id="PF07929"/>
    </source>
</evidence>
<evidence type="ECO:0000313" key="5">
    <source>
        <dbReference type="Proteomes" id="UP000235803"/>
    </source>
</evidence>
<sequence length="234" mass="26447">MPDIRLRIELLDTDPLVWRRVLVPEQINLHRLHEVIQAAMGWCDCHLFEFECSGRYYGEPDDWSDRPIALARNAKLKTIAARLADNTFHYLYDFGDDWEHRIVVEATGLAETTPCPRLIDGAMACPPEDIGGTGGFEALKAAAAGRGDEHGEMLLEAMGGNFDPQKFDEDEIEFMLEPIQAGFLRGGRKAADRRTPPGIAARRDMEASLHEENLRTIEKLMQALQAEMDRNRNK</sequence>
<name>A0A2N7TV89_9GAMM</name>
<feature type="region of interest" description="Disordered" evidence="2">
    <location>
        <begin position="187"/>
        <end position="206"/>
    </location>
</feature>